<sequence>MRLFASAILLTLAACSKQGGNPAPPRVDGPAVLPRQVSSIVVPVSAPLADVEAALEQSVPRTLWRIDRYEEKCVPAQRVDLGIAKVKVLPTLGCRITGQVRRGRIRLSGRGSQLAITLPVSATIAARDVGGVASKTATGAATVRAVARLGIAPNWSPTANVDLAYDWTQPPGIDFLGRRIEFVGPADRKLKGVLADLERALPAKLAGLNLRGRLAGVWRQAFTSIQLNGDRPPAWMRITPQRIGFGGYRVTGRTVEMTIAAEALTETFVGDRPSDPRPAPLPPPSRGAARPGLRFFIPVLADYRQLEPVVERTLGKLAARGITLSGIGPVEAEFGKVTVYATAGGRLAVGVKARVRAKGSSWATTKGEVWLSAVPFNAPGSQLVEARDIRFATQTDSTVVNLLSALFANDAVRANIAGALRHDFAPDYQKVVAAARRAIGQRREGDFLLSADITSVTNGRVQVTGQGLFLPVRAEGEARIRFHPR</sequence>
<name>A0A369VY48_9SPHN</name>
<keyword evidence="2" id="KW-1185">Reference proteome</keyword>
<dbReference type="AlphaFoldDB" id="A0A369VY48"/>
<gene>
    <name evidence="1" type="ORF">DVW87_02275</name>
</gene>
<dbReference type="PROSITE" id="PS51257">
    <property type="entry name" value="PROKAR_LIPOPROTEIN"/>
    <property type="match status" value="1"/>
</dbReference>
<dbReference type="RefSeq" id="WP_114686139.1">
    <property type="nucleotide sequence ID" value="NZ_QQNB01000001.1"/>
</dbReference>
<dbReference type="InterPro" id="IPR025515">
    <property type="entry name" value="DUF4403"/>
</dbReference>
<dbReference type="Pfam" id="PF14356">
    <property type="entry name" value="DUF4403"/>
    <property type="match status" value="1"/>
</dbReference>
<dbReference type="EMBL" id="QQNB01000001">
    <property type="protein sequence ID" value="RDE06555.1"/>
    <property type="molecule type" value="Genomic_DNA"/>
</dbReference>
<evidence type="ECO:0000313" key="1">
    <source>
        <dbReference type="EMBL" id="RDE06555.1"/>
    </source>
</evidence>
<reference evidence="1 2" key="1">
    <citation type="submission" date="2018-07" db="EMBL/GenBank/DDBJ databases">
        <title>a novel species of Sphingomonas isolated from the rhizosphere soil of Araceae plant.</title>
        <authorList>
            <person name="Zhiyong W."/>
            <person name="Qinglan Z."/>
            <person name="Zhiwei F."/>
            <person name="Ding X."/>
            <person name="Gejiao W."/>
            <person name="Shixue Z."/>
        </authorList>
    </citation>
    <scope>NUCLEOTIDE SEQUENCE [LARGE SCALE GENOMIC DNA]</scope>
    <source>
        <strain evidence="1 2">WZY 27</strain>
    </source>
</reference>
<evidence type="ECO:0000313" key="2">
    <source>
        <dbReference type="Proteomes" id="UP000253918"/>
    </source>
</evidence>
<protein>
    <submittedName>
        <fullName evidence="1">DUF4403 family protein</fullName>
    </submittedName>
</protein>
<accession>A0A369VY48</accession>
<proteinExistence type="predicted"/>
<dbReference type="OrthoDB" id="1299766at2"/>
<organism evidence="1 2">
    <name type="scientific">Sphingomonas aracearum</name>
    <dbReference type="NCBI Taxonomy" id="2283317"/>
    <lineage>
        <taxon>Bacteria</taxon>
        <taxon>Pseudomonadati</taxon>
        <taxon>Pseudomonadota</taxon>
        <taxon>Alphaproteobacteria</taxon>
        <taxon>Sphingomonadales</taxon>
        <taxon>Sphingomonadaceae</taxon>
        <taxon>Sphingomonas</taxon>
    </lineage>
</organism>
<dbReference type="Proteomes" id="UP000253918">
    <property type="component" value="Unassembled WGS sequence"/>
</dbReference>
<comment type="caution">
    <text evidence="1">The sequence shown here is derived from an EMBL/GenBank/DDBJ whole genome shotgun (WGS) entry which is preliminary data.</text>
</comment>